<reference evidence="10" key="3">
    <citation type="submission" date="2020-12" db="UniProtKB">
        <authorList>
            <consortium name="EnsemblPlants"/>
        </authorList>
    </citation>
    <scope>IDENTIFICATION</scope>
</reference>
<keyword evidence="11" id="KW-1185">Reference proteome</keyword>
<gene>
    <name evidence="10" type="primary">LOC112274841</name>
</gene>
<dbReference type="PANTHER" id="PTHR23338">
    <property type="entry name" value="SMALL NUCLEAR RIBONUCLEOPROTEIN SM"/>
    <property type="match status" value="1"/>
</dbReference>
<keyword evidence="6 8" id="KW-0539">Nucleus</keyword>
<evidence type="ECO:0000256" key="4">
    <source>
        <dbReference type="ARBA" id="ARBA00022664"/>
    </source>
</evidence>
<dbReference type="InterPro" id="IPR001163">
    <property type="entry name" value="Sm_dom_euk/arc"/>
</dbReference>
<dbReference type="CDD" id="cd01721">
    <property type="entry name" value="Sm_D3"/>
    <property type="match status" value="1"/>
</dbReference>
<dbReference type="Gene3D" id="2.30.30.100">
    <property type="match status" value="1"/>
</dbReference>
<dbReference type="InterPro" id="IPR047575">
    <property type="entry name" value="Sm"/>
</dbReference>
<dbReference type="Pfam" id="PF01423">
    <property type="entry name" value="LSM"/>
    <property type="match status" value="1"/>
</dbReference>
<dbReference type="Gramene" id="Pp3c22_5760V3.4">
    <property type="protein sequence ID" value="Pp3c22_5760V3.4"/>
    <property type="gene ID" value="Pp3c22_5760"/>
</dbReference>
<dbReference type="InterPro" id="IPR010920">
    <property type="entry name" value="LSM_dom_sf"/>
</dbReference>
<comment type="subcellular location">
    <subcellularLocation>
        <location evidence="8">Cytoplasm</location>
        <location evidence="8">Cytosol</location>
    </subcellularLocation>
    <subcellularLocation>
        <location evidence="1 8">Nucleus</location>
    </subcellularLocation>
    <text evidence="8">SMN-mediated assembly into core snRNPs occurs in the cytosol before SMN-mediated transport to the nucleus to be included in spliceosomes.</text>
</comment>
<keyword evidence="7 8" id="KW-0687">Ribonucleoprotein</keyword>
<dbReference type="Proteomes" id="UP000006727">
    <property type="component" value="Chromosome 22"/>
</dbReference>
<organism evidence="10 11">
    <name type="scientific">Physcomitrium patens</name>
    <name type="common">Spreading-leaved earth moss</name>
    <name type="synonym">Physcomitrella patens</name>
    <dbReference type="NCBI Taxonomy" id="3218"/>
    <lineage>
        <taxon>Eukaryota</taxon>
        <taxon>Viridiplantae</taxon>
        <taxon>Streptophyta</taxon>
        <taxon>Embryophyta</taxon>
        <taxon>Bryophyta</taxon>
        <taxon>Bryophytina</taxon>
        <taxon>Bryopsida</taxon>
        <taxon>Funariidae</taxon>
        <taxon>Funariales</taxon>
        <taxon>Funariaceae</taxon>
        <taxon>Physcomitrium</taxon>
    </lineage>
</organism>
<dbReference type="SMART" id="SM00651">
    <property type="entry name" value="Sm"/>
    <property type="match status" value="1"/>
</dbReference>
<dbReference type="GO" id="GO:0005681">
    <property type="term" value="C:spliceosomal complex"/>
    <property type="evidence" value="ECO:0007669"/>
    <property type="project" value="InterPro"/>
</dbReference>
<sequence>MSKSLGILVKLLHEAEGHIVTVELKSGEAYRGSLIECEDNWNSQLESVTYTAMDGKVSQLEHVSIRGSKVRFMIIPDILKNAPMFKRLDTKIKARSAARGSVPLPMLSKIIEFEDLLGSIQELLCCMNILLLIRQNIERLFATHL</sequence>
<dbReference type="GO" id="GO:0003723">
    <property type="term" value="F:RNA binding"/>
    <property type="evidence" value="ECO:0007669"/>
    <property type="project" value="InterPro"/>
</dbReference>
<dbReference type="AlphaFoldDB" id="A0A7I4FFL0"/>
<evidence type="ECO:0000256" key="5">
    <source>
        <dbReference type="ARBA" id="ARBA00023187"/>
    </source>
</evidence>
<evidence type="ECO:0000313" key="10">
    <source>
        <dbReference type="EnsemblPlants" id="Pp3c22_5760V3.4"/>
    </source>
</evidence>
<evidence type="ECO:0000259" key="9">
    <source>
        <dbReference type="PROSITE" id="PS52002"/>
    </source>
</evidence>
<accession>A0A7I4FFL0</accession>
<dbReference type="InterPro" id="IPR034099">
    <property type="entry name" value="SmD3"/>
</dbReference>
<keyword evidence="5 8" id="KW-0508">mRNA splicing</keyword>
<proteinExistence type="inferred from homology"/>
<evidence type="ECO:0000313" key="11">
    <source>
        <dbReference type="Proteomes" id="UP000006727"/>
    </source>
</evidence>
<dbReference type="GO" id="GO:0000387">
    <property type="term" value="P:spliceosomal snRNP assembly"/>
    <property type="evidence" value="ECO:0007669"/>
    <property type="project" value="UniProtKB-UniRule"/>
</dbReference>
<dbReference type="EnsemblPlants" id="Pp3c22_5760V3.4">
    <property type="protein sequence ID" value="Pp3c22_5760V3.4"/>
    <property type="gene ID" value="Pp3c22_5760"/>
</dbReference>
<evidence type="ECO:0000256" key="1">
    <source>
        <dbReference type="ARBA" id="ARBA00004123"/>
    </source>
</evidence>
<reference evidence="10 11" key="2">
    <citation type="journal article" date="2018" name="Plant J.">
        <title>The Physcomitrella patens chromosome-scale assembly reveals moss genome structure and evolution.</title>
        <authorList>
            <person name="Lang D."/>
            <person name="Ullrich K.K."/>
            <person name="Murat F."/>
            <person name="Fuchs J."/>
            <person name="Jenkins J."/>
            <person name="Haas F.B."/>
            <person name="Piednoel M."/>
            <person name="Gundlach H."/>
            <person name="Van Bel M."/>
            <person name="Meyberg R."/>
            <person name="Vives C."/>
            <person name="Morata J."/>
            <person name="Symeonidi A."/>
            <person name="Hiss M."/>
            <person name="Muchero W."/>
            <person name="Kamisugi Y."/>
            <person name="Saleh O."/>
            <person name="Blanc G."/>
            <person name="Decker E.L."/>
            <person name="van Gessel N."/>
            <person name="Grimwood J."/>
            <person name="Hayes R.D."/>
            <person name="Graham S.W."/>
            <person name="Gunter L.E."/>
            <person name="McDaniel S.F."/>
            <person name="Hoernstein S.N.W."/>
            <person name="Larsson A."/>
            <person name="Li F.W."/>
            <person name="Perroud P.F."/>
            <person name="Phillips J."/>
            <person name="Ranjan P."/>
            <person name="Rokshar D.S."/>
            <person name="Rothfels C.J."/>
            <person name="Schneider L."/>
            <person name="Shu S."/>
            <person name="Stevenson D.W."/>
            <person name="Thummler F."/>
            <person name="Tillich M."/>
            <person name="Villarreal Aguilar J.C."/>
            <person name="Widiez T."/>
            <person name="Wong G.K."/>
            <person name="Wymore A."/>
            <person name="Zhang Y."/>
            <person name="Zimmer A.D."/>
            <person name="Quatrano R.S."/>
            <person name="Mayer K.F.X."/>
            <person name="Goodstein D."/>
            <person name="Casacuberta J.M."/>
            <person name="Vandepoele K."/>
            <person name="Reski R."/>
            <person name="Cuming A.C."/>
            <person name="Tuskan G.A."/>
            <person name="Maumus F."/>
            <person name="Salse J."/>
            <person name="Schmutz J."/>
            <person name="Rensing S.A."/>
        </authorList>
    </citation>
    <scope>NUCLEOTIDE SEQUENCE [LARGE SCALE GENOMIC DNA]</scope>
    <source>
        <strain evidence="10 11">cv. Gransden 2004</strain>
    </source>
</reference>
<dbReference type="GO" id="GO:0005829">
    <property type="term" value="C:cytosol"/>
    <property type="evidence" value="ECO:0007669"/>
    <property type="project" value="UniProtKB-SubCell"/>
</dbReference>
<dbReference type="InterPro" id="IPR027141">
    <property type="entry name" value="LSm4/Sm_D1/D3"/>
</dbReference>
<evidence type="ECO:0000256" key="2">
    <source>
        <dbReference type="ARBA" id="ARBA00008146"/>
    </source>
</evidence>
<dbReference type="EMBL" id="ABEU02000022">
    <property type="status" value="NOT_ANNOTATED_CDS"/>
    <property type="molecule type" value="Genomic_DNA"/>
</dbReference>
<reference evidence="10 11" key="1">
    <citation type="journal article" date="2008" name="Science">
        <title>The Physcomitrella genome reveals evolutionary insights into the conquest of land by plants.</title>
        <authorList>
            <person name="Rensing S."/>
            <person name="Lang D."/>
            <person name="Zimmer A."/>
            <person name="Terry A."/>
            <person name="Salamov A."/>
            <person name="Shapiro H."/>
            <person name="Nishiyama T."/>
            <person name="Perroud P.-F."/>
            <person name="Lindquist E."/>
            <person name="Kamisugi Y."/>
            <person name="Tanahashi T."/>
            <person name="Sakakibara K."/>
            <person name="Fujita T."/>
            <person name="Oishi K."/>
            <person name="Shin-I T."/>
            <person name="Kuroki Y."/>
            <person name="Toyoda A."/>
            <person name="Suzuki Y."/>
            <person name="Hashimoto A."/>
            <person name="Yamaguchi K."/>
            <person name="Sugano A."/>
            <person name="Kohara Y."/>
            <person name="Fujiyama A."/>
            <person name="Anterola A."/>
            <person name="Aoki S."/>
            <person name="Ashton N."/>
            <person name="Barbazuk W.B."/>
            <person name="Barker E."/>
            <person name="Bennetzen J."/>
            <person name="Bezanilla M."/>
            <person name="Blankenship R."/>
            <person name="Cho S.H."/>
            <person name="Dutcher S."/>
            <person name="Estelle M."/>
            <person name="Fawcett J.A."/>
            <person name="Gundlach H."/>
            <person name="Hanada K."/>
            <person name="Heyl A."/>
            <person name="Hicks K.A."/>
            <person name="Hugh J."/>
            <person name="Lohr M."/>
            <person name="Mayer K."/>
            <person name="Melkozernov A."/>
            <person name="Murata T."/>
            <person name="Nelson D."/>
            <person name="Pils B."/>
            <person name="Prigge M."/>
            <person name="Reiss B."/>
            <person name="Renner T."/>
            <person name="Rombauts S."/>
            <person name="Rushton P."/>
            <person name="Sanderfoot A."/>
            <person name="Schween G."/>
            <person name="Shiu S.-H."/>
            <person name="Stueber K."/>
            <person name="Theodoulou F.L."/>
            <person name="Tu H."/>
            <person name="Van de Peer Y."/>
            <person name="Verrier P.J."/>
            <person name="Waters E."/>
            <person name="Wood A."/>
            <person name="Yang L."/>
            <person name="Cove D."/>
            <person name="Cuming A."/>
            <person name="Hasebe M."/>
            <person name="Lucas S."/>
            <person name="Mishler D.B."/>
            <person name="Reski R."/>
            <person name="Grigoriev I."/>
            <person name="Quatrano R.S."/>
            <person name="Boore J.L."/>
        </authorList>
    </citation>
    <scope>NUCLEOTIDE SEQUENCE [LARGE SCALE GENOMIC DNA]</scope>
    <source>
        <strain evidence="10 11">cv. Gransden 2004</strain>
    </source>
</reference>
<comment type="function">
    <text evidence="8">Core component of the spliceosomal U1, U2, U4 and U5 small nuclear ribonucleoproteins (snRNPs), the building blocks of the spliceosome.</text>
</comment>
<dbReference type="RefSeq" id="XP_073386458.1">
    <property type="nucleotide sequence ID" value="XM_073530357.1"/>
</dbReference>
<evidence type="ECO:0000256" key="6">
    <source>
        <dbReference type="ARBA" id="ARBA00023242"/>
    </source>
</evidence>
<evidence type="ECO:0000256" key="3">
    <source>
        <dbReference type="ARBA" id="ARBA00022490"/>
    </source>
</evidence>
<feature type="domain" description="Sm" evidence="9">
    <location>
        <begin position="7"/>
        <end position="79"/>
    </location>
</feature>
<comment type="similarity">
    <text evidence="2 8">Belongs to the snRNP core protein family.</text>
</comment>
<keyword evidence="3 8" id="KW-0963">Cytoplasm</keyword>
<name>A0A7I4FFL0_PHYPA</name>
<dbReference type="GeneID" id="112274841"/>
<protein>
    <recommendedName>
        <fullName evidence="8">Small nuclear ribonucleoprotein Sm D3</fullName>
        <shortName evidence="8">Sm-D3</shortName>
    </recommendedName>
    <alternativeName>
        <fullName evidence="8">snRNP core protein D3</fullName>
    </alternativeName>
</protein>
<dbReference type="SUPFAM" id="SSF50182">
    <property type="entry name" value="Sm-like ribonucleoproteins"/>
    <property type="match status" value="1"/>
</dbReference>
<dbReference type="PROSITE" id="PS52002">
    <property type="entry name" value="SM"/>
    <property type="match status" value="1"/>
</dbReference>
<dbReference type="FunFam" id="2.30.30.100:FF:000002">
    <property type="entry name" value="Small nuclear ribonucleoprotein Sm D3"/>
    <property type="match status" value="1"/>
</dbReference>
<evidence type="ECO:0000256" key="8">
    <source>
        <dbReference type="RuleBase" id="RU365050"/>
    </source>
</evidence>
<evidence type="ECO:0000256" key="7">
    <source>
        <dbReference type="ARBA" id="ARBA00023274"/>
    </source>
</evidence>
<keyword evidence="4 8" id="KW-0507">mRNA processing</keyword>